<dbReference type="Pfam" id="PF04082">
    <property type="entry name" value="Fungal_trans"/>
    <property type="match status" value="1"/>
</dbReference>
<dbReference type="PANTHER" id="PTHR46910">
    <property type="entry name" value="TRANSCRIPTION FACTOR PDR1"/>
    <property type="match status" value="1"/>
</dbReference>
<dbReference type="InterPro" id="IPR001138">
    <property type="entry name" value="Zn2Cys6_DnaBD"/>
</dbReference>
<dbReference type="SUPFAM" id="SSF57701">
    <property type="entry name" value="Zn2/Cys6 DNA-binding domain"/>
    <property type="match status" value="1"/>
</dbReference>
<comment type="caution">
    <text evidence="5">The sequence shown here is derived from an EMBL/GenBank/DDBJ whole genome shotgun (WGS) entry which is preliminary data.</text>
</comment>
<dbReference type="PROSITE" id="PS00463">
    <property type="entry name" value="ZN2_CY6_FUNGAL_1"/>
    <property type="match status" value="1"/>
</dbReference>
<dbReference type="Gene3D" id="4.10.240.10">
    <property type="entry name" value="Zn(2)-C6 fungal-type DNA-binding domain"/>
    <property type="match status" value="1"/>
</dbReference>
<evidence type="ECO:0000256" key="1">
    <source>
        <dbReference type="ARBA" id="ARBA00022723"/>
    </source>
</evidence>
<reference evidence="5 6" key="1">
    <citation type="submission" date="2024-09" db="EMBL/GenBank/DDBJ databases">
        <title>T2T genomes of carrot and Alternaria dauci and their utility for understanding host-pathogen interaction during carrot leaf blight disease.</title>
        <authorList>
            <person name="Liu W."/>
            <person name="Xu S."/>
            <person name="Ou C."/>
            <person name="Liu X."/>
            <person name="Zhuang F."/>
            <person name="Deng X.W."/>
        </authorList>
    </citation>
    <scope>NUCLEOTIDE SEQUENCE [LARGE SCALE GENOMIC DNA]</scope>
    <source>
        <strain evidence="5 6">A2016</strain>
    </source>
</reference>
<dbReference type="CDD" id="cd00067">
    <property type="entry name" value="GAL4"/>
    <property type="match status" value="1"/>
</dbReference>
<evidence type="ECO:0000313" key="6">
    <source>
        <dbReference type="Proteomes" id="UP001578633"/>
    </source>
</evidence>
<evidence type="ECO:0000313" key="5">
    <source>
        <dbReference type="EMBL" id="KAL1792205.1"/>
    </source>
</evidence>
<dbReference type="RefSeq" id="XP_069302789.1">
    <property type="nucleotide sequence ID" value="XM_069456128.1"/>
</dbReference>
<name>A0ABR3U7A9_9PLEO</name>
<dbReference type="PANTHER" id="PTHR46910:SF5">
    <property type="entry name" value="ZN(II)2CYS6 TRANSCRIPTION FACTOR (EUROFUNG)"/>
    <property type="match status" value="1"/>
</dbReference>
<keyword evidence="6" id="KW-1185">Reference proteome</keyword>
<accession>A0ABR3U7A9</accession>
<dbReference type="Proteomes" id="UP001578633">
    <property type="component" value="Chromosome 10"/>
</dbReference>
<organism evidence="5 6">
    <name type="scientific">Alternaria dauci</name>
    <dbReference type="NCBI Taxonomy" id="48095"/>
    <lineage>
        <taxon>Eukaryota</taxon>
        <taxon>Fungi</taxon>
        <taxon>Dikarya</taxon>
        <taxon>Ascomycota</taxon>
        <taxon>Pezizomycotina</taxon>
        <taxon>Dothideomycetes</taxon>
        <taxon>Pleosporomycetidae</taxon>
        <taxon>Pleosporales</taxon>
        <taxon>Pleosporineae</taxon>
        <taxon>Pleosporaceae</taxon>
        <taxon>Alternaria</taxon>
        <taxon>Alternaria sect. Porri</taxon>
    </lineage>
</organism>
<gene>
    <name evidence="5" type="ORF">ACET3X_009956</name>
</gene>
<dbReference type="GeneID" id="96090278"/>
<dbReference type="InterPro" id="IPR050987">
    <property type="entry name" value="AtrR-like"/>
</dbReference>
<sequence length="771" mass="86047">MEGDTDELPERATAKRACDYCRIKKVRCDRQVPCLNCRLNKTICRTTALAEKGHRRIHISHEYEKKIDGLDNRLINIEDALATIASKLESNSTPAGSVESGSQARTPQSRLFDSLVVPEVQRAVHFEGKTGNNTQSDYVRNLLVQVVGETPSVGQNAEVRAALTALEGMVAQHNHDTALTTSLNQPLLDRSLASVNSATIGQPPWEVVKLVLNKALKTPTIMFANLFSMVKLETLCEIIEDAYFHPETCGTARRIIAYCVLFNLFRWFSIAPWSGTDRKTLTGSHAAKTHLEIAWSQLDMFFPASYENALALNVSTGCAIQMSRPLLAWVLVSNAAELCQNLGYHRFETMKYDTKEDQRFKMHIFWFVCMFEKQLSLRLGRVSRIHDWDVSLPLHAMRETSPNGFEGGNKLIYWVKVAKVQGQIYEKLYSPAAFRKPFEERSRTAAFLVKAMNQAWSERGQEGIVDIKNNLEPNETEVPSRRKTTQPQRSPTALETDEDTQSFSSRIEDIFFHADVVVHYSTCALIQRATSLDNSTYSRECLESSRAALIAHMRSNDQFNTGGKTELWAGYLHWAILQAPLTPFMVLVSNAIQQTDPTDLKPLTDFVTSLESCRAFSVGAEKLYKMCLLFLKVAGFYIQAKVQERQNVQMPAFSGSNQSYTNAENAGGPIDLDTIAQFGPHLSALGFVSDPAWSTAAYAPDLTAQAQGQGFFTPDFELDNALGHDGLGMGYNAGGAGHNSIQDWFAGSRYLNNFMDMEIDLPMPDFSDAGL</sequence>
<dbReference type="PROSITE" id="PS50048">
    <property type="entry name" value="ZN2_CY6_FUNGAL_2"/>
    <property type="match status" value="1"/>
</dbReference>
<evidence type="ECO:0000259" key="4">
    <source>
        <dbReference type="PROSITE" id="PS50048"/>
    </source>
</evidence>
<keyword evidence="2" id="KW-0539">Nucleus</keyword>
<feature type="domain" description="Zn(2)-C6 fungal-type" evidence="4">
    <location>
        <begin position="17"/>
        <end position="46"/>
    </location>
</feature>
<protein>
    <recommendedName>
        <fullName evidence="4">Zn(2)-C6 fungal-type domain-containing protein</fullName>
    </recommendedName>
</protein>
<dbReference type="InterPro" id="IPR036864">
    <property type="entry name" value="Zn2-C6_fun-type_DNA-bd_sf"/>
</dbReference>
<dbReference type="Pfam" id="PF00172">
    <property type="entry name" value="Zn_clus"/>
    <property type="match status" value="1"/>
</dbReference>
<dbReference type="CDD" id="cd12148">
    <property type="entry name" value="fungal_TF_MHR"/>
    <property type="match status" value="1"/>
</dbReference>
<dbReference type="SMART" id="SM00906">
    <property type="entry name" value="Fungal_trans"/>
    <property type="match status" value="1"/>
</dbReference>
<evidence type="ECO:0000256" key="2">
    <source>
        <dbReference type="ARBA" id="ARBA00023242"/>
    </source>
</evidence>
<keyword evidence="1" id="KW-0479">Metal-binding</keyword>
<dbReference type="EMBL" id="JBHGVX010000010">
    <property type="protein sequence ID" value="KAL1792205.1"/>
    <property type="molecule type" value="Genomic_DNA"/>
</dbReference>
<dbReference type="InterPro" id="IPR007219">
    <property type="entry name" value="XnlR_reg_dom"/>
</dbReference>
<proteinExistence type="predicted"/>
<evidence type="ECO:0000256" key="3">
    <source>
        <dbReference type="SAM" id="MobiDB-lite"/>
    </source>
</evidence>
<dbReference type="SMART" id="SM00066">
    <property type="entry name" value="GAL4"/>
    <property type="match status" value="1"/>
</dbReference>
<feature type="region of interest" description="Disordered" evidence="3">
    <location>
        <begin position="468"/>
        <end position="501"/>
    </location>
</feature>